<gene>
    <name evidence="9" type="ORF">ASPSYDRAFT_55167</name>
</gene>
<dbReference type="OrthoDB" id="3945418at2759"/>
<evidence type="ECO:0000256" key="7">
    <source>
        <dbReference type="RuleBase" id="RU000461"/>
    </source>
</evidence>
<evidence type="ECO:0000256" key="3">
    <source>
        <dbReference type="ARBA" id="ARBA00022723"/>
    </source>
</evidence>
<comment type="cofactor">
    <cofactor evidence="1 6">
        <name>heme</name>
        <dbReference type="ChEBI" id="CHEBI:30413"/>
    </cofactor>
</comment>
<evidence type="ECO:0000256" key="6">
    <source>
        <dbReference type="PIRSR" id="PIRSR602401-1"/>
    </source>
</evidence>
<keyword evidence="4 7" id="KW-0560">Oxidoreductase</keyword>
<protein>
    <recommendedName>
        <fullName evidence="11">Cytochrome P450</fullName>
    </recommendedName>
</protein>
<accession>A0A1L9TS37</accession>
<dbReference type="PANTHER" id="PTHR24305:SF152">
    <property type="entry name" value="P450, PUTATIVE (EUROFUNG)-RELATED"/>
    <property type="match status" value="1"/>
</dbReference>
<keyword evidence="5 6" id="KW-0408">Iron</keyword>
<evidence type="ECO:0008006" key="11">
    <source>
        <dbReference type="Google" id="ProtNLM"/>
    </source>
</evidence>
<evidence type="ECO:0000256" key="4">
    <source>
        <dbReference type="ARBA" id="ARBA00023002"/>
    </source>
</evidence>
<dbReference type="EMBL" id="KV878583">
    <property type="protein sequence ID" value="OJJ62260.1"/>
    <property type="molecule type" value="Genomic_DNA"/>
</dbReference>
<keyword evidence="10" id="KW-1185">Reference proteome</keyword>
<dbReference type="Gene3D" id="1.10.630.10">
    <property type="entry name" value="Cytochrome P450"/>
    <property type="match status" value="1"/>
</dbReference>
<reference evidence="10" key="1">
    <citation type="journal article" date="2017" name="Genome Biol.">
        <title>Comparative genomics reveals high biological diversity and specific adaptations in the industrially and medically important fungal genus Aspergillus.</title>
        <authorList>
            <person name="de Vries R.P."/>
            <person name="Riley R."/>
            <person name="Wiebenga A."/>
            <person name="Aguilar-Osorio G."/>
            <person name="Amillis S."/>
            <person name="Uchima C.A."/>
            <person name="Anderluh G."/>
            <person name="Asadollahi M."/>
            <person name="Askin M."/>
            <person name="Barry K."/>
            <person name="Battaglia E."/>
            <person name="Bayram O."/>
            <person name="Benocci T."/>
            <person name="Braus-Stromeyer S.A."/>
            <person name="Caldana C."/>
            <person name="Canovas D."/>
            <person name="Cerqueira G.C."/>
            <person name="Chen F."/>
            <person name="Chen W."/>
            <person name="Choi C."/>
            <person name="Clum A."/>
            <person name="Dos Santos R.A."/>
            <person name="Damasio A.R."/>
            <person name="Diallinas G."/>
            <person name="Emri T."/>
            <person name="Fekete E."/>
            <person name="Flipphi M."/>
            <person name="Freyberg S."/>
            <person name="Gallo A."/>
            <person name="Gournas C."/>
            <person name="Habgood R."/>
            <person name="Hainaut M."/>
            <person name="Harispe M.L."/>
            <person name="Henrissat B."/>
            <person name="Hilden K.S."/>
            <person name="Hope R."/>
            <person name="Hossain A."/>
            <person name="Karabika E."/>
            <person name="Karaffa L."/>
            <person name="Karanyi Z."/>
            <person name="Krasevec N."/>
            <person name="Kuo A."/>
            <person name="Kusch H."/>
            <person name="LaButti K."/>
            <person name="Lagendijk E.L."/>
            <person name="Lapidus A."/>
            <person name="Levasseur A."/>
            <person name="Lindquist E."/>
            <person name="Lipzen A."/>
            <person name="Logrieco A.F."/>
            <person name="MacCabe A."/>
            <person name="Maekelae M.R."/>
            <person name="Malavazi I."/>
            <person name="Melin P."/>
            <person name="Meyer V."/>
            <person name="Mielnichuk N."/>
            <person name="Miskei M."/>
            <person name="Molnar A.P."/>
            <person name="Mule G."/>
            <person name="Ngan C.Y."/>
            <person name="Orejas M."/>
            <person name="Orosz E."/>
            <person name="Ouedraogo J.P."/>
            <person name="Overkamp K.M."/>
            <person name="Park H.-S."/>
            <person name="Perrone G."/>
            <person name="Piumi F."/>
            <person name="Punt P.J."/>
            <person name="Ram A.F."/>
            <person name="Ramon A."/>
            <person name="Rauscher S."/>
            <person name="Record E."/>
            <person name="Riano-Pachon D.M."/>
            <person name="Robert V."/>
            <person name="Roehrig J."/>
            <person name="Ruller R."/>
            <person name="Salamov A."/>
            <person name="Salih N.S."/>
            <person name="Samson R.A."/>
            <person name="Sandor E."/>
            <person name="Sanguinetti M."/>
            <person name="Schuetze T."/>
            <person name="Sepcic K."/>
            <person name="Shelest E."/>
            <person name="Sherlock G."/>
            <person name="Sophianopoulou V."/>
            <person name="Squina F.M."/>
            <person name="Sun H."/>
            <person name="Susca A."/>
            <person name="Todd R.B."/>
            <person name="Tsang A."/>
            <person name="Unkles S.E."/>
            <person name="van de Wiele N."/>
            <person name="van Rossen-Uffink D."/>
            <person name="Oliveira J.V."/>
            <person name="Vesth T.C."/>
            <person name="Visser J."/>
            <person name="Yu J.-H."/>
            <person name="Zhou M."/>
            <person name="Andersen M.R."/>
            <person name="Archer D.B."/>
            <person name="Baker S.E."/>
            <person name="Benoit I."/>
            <person name="Brakhage A.A."/>
            <person name="Braus G.H."/>
            <person name="Fischer R."/>
            <person name="Frisvad J.C."/>
            <person name="Goldman G.H."/>
            <person name="Houbraken J."/>
            <person name="Oakley B."/>
            <person name="Pocsi I."/>
            <person name="Scazzocchio C."/>
            <person name="Seiboth B."/>
            <person name="vanKuyk P.A."/>
            <person name="Wortman J."/>
            <person name="Dyer P.S."/>
            <person name="Grigoriev I.V."/>
        </authorList>
    </citation>
    <scope>NUCLEOTIDE SEQUENCE [LARGE SCALE GENOMIC DNA]</scope>
    <source>
        <strain evidence="10">CBS 593.65</strain>
    </source>
</reference>
<dbReference type="PRINTS" id="PR00463">
    <property type="entry name" value="EP450I"/>
</dbReference>
<dbReference type="SUPFAM" id="SSF48264">
    <property type="entry name" value="Cytochrome P450"/>
    <property type="match status" value="1"/>
</dbReference>
<dbReference type="InterPro" id="IPR017972">
    <property type="entry name" value="Cyt_P450_CS"/>
</dbReference>
<feature type="transmembrane region" description="Helical" evidence="8">
    <location>
        <begin position="20"/>
        <end position="42"/>
    </location>
</feature>
<evidence type="ECO:0000256" key="8">
    <source>
        <dbReference type="SAM" id="Phobius"/>
    </source>
</evidence>
<comment type="similarity">
    <text evidence="2 7">Belongs to the cytochrome P450 family.</text>
</comment>
<evidence type="ECO:0000256" key="2">
    <source>
        <dbReference type="ARBA" id="ARBA00010617"/>
    </source>
</evidence>
<evidence type="ECO:0000256" key="5">
    <source>
        <dbReference type="ARBA" id="ARBA00023004"/>
    </source>
</evidence>
<feature type="transmembrane region" description="Helical" evidence="8">
    <location>
        <begin position="54"/>
        <end position="75"/>
    </location>
</feature>
<evidence type="ECO:0000313" key="9">
    <source>
        <dbReference type="EMBL" id="OJJ62260.1"/>
    </source>
</evidence>
<evidence type="ECO:0000313" key="10">
    <source>
        <dbReference type="Proteomes" id="UP000184356"/>
    </source>
</evidence>
<keyword evidence="6 7" id="KW-0349">Heme</keyword>
<keyword evidence="8" id="KW-1133">Transmembrane helix</keyword>
<organism evidence="9 10">
    <name type="scientific">Aspergillus sydowii CBS 593.65</name>
    <dbReference type="NCBI Taxonomy" id="1036612"/>
    <lineage>
        <taxon>Eukaryota</taxon>
        <taxon>Fungi</taxon>
        <taxon>Dikarya</taxon>
        <taxon>Ascomycota</taxon>
        <taxon>Pezizomycotina</taxon>
        <taxon>Eurotiomycetes</taxon>
        <taxon>Eurotiomycetidae</taxon>
        <taxon>Eurotiales</taxon>
        <taxon>Aspergillaceae</taxon>
        <taxon>Aspergillus</taxon>
        <taxon>Aspergillus subgen. Nidulantes</taxon>
    </lineage>
</organism>
<dbReference type="InterPro" id="IPR002401">
    <property type="entry name" value="Cyt_P450_E_grp-I"/>
</dbReference>
<feature type="binding site" description="axial binding residue" evidence="6">
    <location>
        <position position="457"/>
    </location>
    <ligand>
        <name>heme</name>
        <dbReference type="ChEBI" id="CHEBI:30413"/>
    </ligand>
    <ligandPart>
        <name>Fe</name>
        <dbReference type="ChEBI" id="CHEBI:18248"/>
    </ligandPart>
</feature>
<dbReference type="InterPro" id="IPR001128">
    <property type="entry name" value="Cyt_P450"/>
</dbReference>
<dbReference type="PROSITE" id="PS00086">
    <property type="entry name" value="CYTOCHROME_P450"/>
    <property type="match status" value="1"/>
</dbReference>
<dbReference type="GO" id="GO:0004497">
    <property type="term" value="F:monooxygenase activity"/>
    <property type="evidence" value="ECO:0007669"/>
    <property type="project" value="UniProtKB-KW"/>
</dbReference>
<dbReference type="AlphaFoldDB" id="A0A1L9TS37"/>
<dbReference type="GeneID" id="63765066"/>
<keyword evidence="3 6" id="KW-0479">Metal-binding</keyword>
<keyword evidence="8" id="KW-0812">Transmembrane</keyword>
<dbReference type="CDD" id="cd11062">
    <property type="entry name" value="CYP58-like"/>
    <property type="match status" value="1"/>
</dbReference>
<dbReference type="Pfam" id="PF00067">
    <property type="entry name" value="p450"/>
    <property type="match status" value="1"/>
</dbReference>
<evidence type="ECO:0000256" key="1">
    <source>
        <dbReference type="ARBA" id="ARBA00001971"/>
    </source>
</evidence>
<dbReference type="GO" id="GO:0016705">
    <property type="term" value="F:oxidoreductase activity, acting on paired donors, with incorporation or reduction of molecular oxygen"/>
    <property type="evidence" value="ECO:0007669"/>
    <property type="project" value="InterPro"/>
</dbReference>
<dbReference type="GO" id="GO:0020037">
    <property type="term" value="F:heme binding"/>
    <property type="evidence" value="ECO:0007669"/>
    <property type="project" value="InterPro"/>
</dbReference>
<dbReference type="GO" id="GO:0044550">
    <property type="term" value="P:secondary metabolite biosynthetic process"/>
    <property type="evidence" value="ECO:0007669"/>
    <property type="project" value="UniProtKB-ARBA"/>
</dbReference>
<keyword evidence="7" id="KW-0503">Monooxygenase</keyword>
<keyword evidence="8" id="KW-0472">Membrane</keyword>
<proteinExistence type="inferred from homology"/>
<dbReference type="VEuPathDB" id="FungiDB:ASPSYDRAFT_55167"/>
<dbReference type="GO" id="GO:0005506">
    <property type="term" value="F:iron ion binding"/>
    <property type="evidence" value="ECO:0007669"/>
    <property type="project" value="InterPro"/>
</dbReference>
<dbReference type="RefSeq" id="XP_040706066.1">
    <property type="nucleotide sequence ID" value="XM_040848993.1"/>
</dbReference>
<dbReference type="Proteomes" id="UP000184356">
    <property type="component" value="Unassembled WGS sequence"/>
</dbReference>
<sequence length="513" mass="58238">MVLTEVPFTTSATVIHTTIWRLAASLLATTILRLAWVVFYRLFFHPLANIPGPILARATFLYSAWYNLVGARFYLRVERLHEQYGPVVRITPNEIHLSDPENCEKIYFVGSRYGKDPTFYGAFGTNKSVFAAPTPEVHRIKRAALNPFFSRKRVLDLEGIVHEKARKLVTRMTKAFESSDVIDLHHAFRAISVDVITDYAFDNSYNFLDKEDFGVGFFNNIRSVGPALWFFQLFPAIQSLALQIPYWLAKRLSSPLASMMFQREGSRRQILRVKCAVERGERASQTTIFHQLLQPGAAEAYPTVDDLVDEANNVLGAAADSTGNALTIAAYNVVRNPAIYARVSAELQNVFPDLGSSMDFPTLEKLPYLTGVIKEALRLSFGVPGRVPRVVPSSGAELNGYHVHPGTVVSMSTWTMHHNENLFPNAERFDPERWLDPTRAKILERYLFSFGKGSRQCVGMPLAYCELYVTLGRVFRQFDNLKTPAKTREEMLYDDYFSGYHPEKNNKFVFRQS</sequence>
<dbReference type="InterPro" id="IPR036396">
    <property type="entry name" value="Cyt_P450_sf"/>
</dbReference>
<name>A0A1L9TS37_9EURO</name>
<dbReference type="PANTHER" id="PTHR24305">
    <property type="entry name" value="CYTOCHROME P450"/>
    <property type="match status" value="1"/>
</dbReference>
<dbReference type="InterPro" id="IPR050121">
    <property type="entry name" value="Cytochrome_P450_monoxygenase"/>
</dbReference>
<dbReference type="STRING" id="1036612.A0A1L9TS37"/>